<sequence>MVPGPAPKGERTLKPDTHQARFVGWLGANYARGLIFIIAQADRKLQSFGEVAKRSIRPRKMLLPFLTELS</sequence>
<keyword evidence="2" id="KW-1185">Reference proteome</keyword>
<dbReference type="EMBL" id="NISK01000003">
    <property type="protein sequence ID" value="OWQ95874.1"/>
    <property type="molecule type" value="Genomic_DNA"/>
</dbReference>
<proteinExistence type="predicted"/>
<name>A0A246JS89_9SPHN</name>
<comment type="caution">
    <text evidence="1">The sequence shown here is derived from an EMBL/GenBank/DDBJ whole genome shotgun (WGS) entry which is preliminary data.</text>
</comment>
<protein>
    <submittedName>
        <fullName evidence="1">Uncharacterized protein</fullName>
    </submittedName>
</protein>
<gene>
    <name evidence="1" type="ORF">CDQ92_14025</name>
</gene>
<evidence type="ECO:0000313" key="1">
    <source>
        <dbReference type="EMBL" id="OWQ95874.1"/>
    </source>
</evidence>
<evidence type="ECO:0000313" key="2">
    <source>
        <dbReference type="Proteomes" id="UP000197361"/>
    </source>
</evidence>
<dbReference type="Proteomes" id="UP000197361">
    <property type="component" value="Unassembled WGS sequence"/>
</dbReference>
<reference evidence="1 2" key="1">
    <citation type="journal article" date="2010" name="Int. J. Syst. Evol. Microbiol.">
        <title>Sphingopyxis bauzanensis sp. nov., a psychrophilic bacterium isolated from soil.</title>
        <authorList>
            <person name="Zhang D.C."/>
            <person name="Liu H.C."/>
            <person name="Xin Y.H."/>
            <person name="Zhou Y.G."/>
            <person name="Schinner F."/>
            <person name="Margesin R."/>
        </authorList>
    </citation>
    <scope>NUCLEOTIDE SEQUENCE [LARGE SCALE GENOMIC DNA]</scope>
    <source>
        <strain evidence="1 2">DSM 22271</strain>
    </source>
</reference>
<dbReference type="AlphaFoldDB" id="A0A246JS89"/>
<accession>A0A246JS89</accession>
<organism evidence="1 2">
    <name type="scientific">Sphingopyxis bauzanensis</name>
    <dbReference type="NCBI Taxonomy" id="651663"/>
    <lineage>
        <taxon>Bacteria</taxon>
        <taxon>Pseudomonadati</taxon>
        <taxon>Pseudomonadota</taxon>
        <taxon>Alphaproteobacteria</taxon>
        <taxon>Sphingomonadales</taxon>
        <taxon>Sphingomonadaceae</taxon>
        <taxon>Sphingopyxis</taxon>
    </lineage>
</organism>